<dbReference type="Proteomes" id="UP001252875">
    <property type="component" value="Unassembled WGS sequence"/>
</dbReference>
<protein>
    <submittedName>
        <fullName evidence="1">Uncharacterized protein</fullName>
    </submittedName>
</protein>
<dbReference type="RefSeq" id="WP_311821808.1">
    <property type="nucleotide sequence ID" value="NZ_JARPYF010000002.1"/>
</dbReference>
<accession>A0ABU3EXI9</accession>
<proteinExistence type="predicted"/>
<sequence length="188" mass="21035">MRYITEQELQQKYRSGKLQQLALLEDERLTPGASQFLSDHQIPLVTSDSANTFDKAEDGKLAELAIISKRETFFPLLEIELWEAALKTSTVHSASAKRITELAQSVNAIRTETFSELSFEISEDCEVTQFGPVEAVSVFRPGGKTLLKLRRAVTFAATLQTCVSPEQKSALNQLTCLIKQEIDQLEKL</sequence>
<organism evidence="1 2">
    <name type="scientific">Enterococcus hulanensis</name>
    <dbReference type="NCBI Taxonomy" id="2559929"/>
    <lineage>
        <taxon>Bacteria</taxon>
        <taxon>Bacillati</taxon>
        <taxon>Bacillota</taxon>
        <taxon>Bacilli</taxon>
        <taxon>Lactobacillales</taxon>
        <taxon>Enterococcaceae</taxon>
        <taxon>Enterococcus</taxon>
    </lineage>
</organism>
<name>A0ABU3EXI9_9ENTE</name>
<keyword evidence="2" id="KW-1185">Reference proteome</keyword>
<gene>
    <name evidence="1" type="ORF">P7D85_07350</name>
</gene>
<reference evidence="1 2" key="1">
    <citation type="submission" date="2023-03" db="EMBL/GenBank/DDBJ databases">
        <authorList>
            <person name="Shen W."/>
            <person name="Cai J."/>
        </authorList>
    </citation>
    <scope>NUCLEOTIDE SEQUENCE [LARGE SCALE GENOMIC DNA]</scope>
    <source>
        <strain evidence="1 2">D6-4</strain>
    </source>
</reference>
<comment type="caution">
    <text evidence="1">The sequence shown here is derived from an EMBL/GenBank/DDBJ whole genome shotgun (WGS) entry which is preliminary data.</text>
</comment>
<evidence type="ECO:0000313" key="2">
    <source>
        <dbReference type="Proteomes" id="UP001252875"/>
    </source>
</evidence>
<dbReference type="EMBL" id="JARPYI010000003">
    <property type="protein sequence ID" value="MDT2599585.1"/>
    <property type="molecule type" value="Genomic_DNA"/>
</dbReference>
<evidence type="ECO:0000313" key="1">
    <source>
        <dbReference type="EMBL" id="MDT2599585.1"/>
    </source>
</evidence>